<protein>
    <submittedName>
        <fullName evidence="2">Uncharacterized protein</fullName>
    </submittedName>
</protein>
<dbReference type="Proteomes" id="UP000799118">
    <property type="component" value="Unassembled WGS sequence"/>
</dbReference>
<evidence type="ECO:0000256" key="1">
    <source>
        <dbReference type="SAM" id="MobiDB-lite"/>
    </source>
</evidence>
<organism evidence="2 3">
    <name type="scientific">Gymnopus androsaceus JB14</name>
    <dbReference type="NCBI Taxonomy" id="1447944"/>
    <lineage>
        <taxon>Eukaryota</taxon>
        <taxon>Fungi</taxon>
        <taxon>Dikarya</taxon>
        <taxon>Basidiomycota</taxon>
        <taxon>Agaricomycotina</taxon>
        <taxon>Agaricomycetes</taxon>
        <taxon>Agaricomycetidae</taxon>
        <taxon>Agaricales</taxon>
        <taxon>Marasmiineae</taxon>
        <taxon>Omphalotaceae</taxon>
        <taxon>Gymnopus</taxon>
    </lineage>
</organism>
<accession>A0A6A4H9D1</accession>
<reference evidence="2" key="1">
    <citation type="journal article" date="2019" name="Environ. Microbiol.">
        <title>Fungal ecological strategies reflected in gene transcription - a case study of two litter decomposers.</title>
        <authorList>
            <person name="Barbi F."/>
            <person name="Kohler A."/>
            <person name="Barry K."/>
            <person name="Baskaran P."/>
            <person name="Daum C."/>
            <person name="Fauchery L."/>
            <person name="Ihrmark K."/>
            <person name="Kuo A."/>
            <person name="LaButti K."/>
            <person name="Lipzen A."/>
            <person name="Morin E."/>
            <person name="Grigoriev I.V."/>
            <person name="Henrissat B."/>
            <person name="Lindahl B."/>
            <person name="Martin F."/>
        </authorList>
    </citation>
    <scope>NUCLEOTIDE SEQUENCE</scope>
    <source>
        <strain evidence="2">JB14</strain>
    </source>
</reference>
<proteinExistence type="predicted"/>
<feature type="compositionally biased region" description="Polar residues" evidence="1">
    <location>
        <begin position="22"/>
        <end position="32"/>
    </location>
</feature>
<sequence length="230" mass="25697">MIPPPRLIVHQVLAKTTIEDSYSNNSVSTTPHPSLPADEREDKDWKVMECLRDVFQGCDLTSLSNNQDYLKVGLVSETEASKSIDVSMGVSSHSLDQHSNHLLSESGATKLMNEPMYVLAMVLDEQITQNEFVYEAEGSVYFNMRAFDGEKDMRMPSWSCGVREVVGREGGECRAGIHSEGVDLAWLHREMALSEDLVLRTLGCGIPWMTENFITIDLSGNQNTLLSEKH</sequence>
<evidence type="ECO:0000313" key="2">
    <source>
        <dbReference type="EMBL" id="KAE9394822.1"/>
    </source>
</evidence>
<keyword evidence="3" id="KW-1185">Reference proteome</keyword>
<gene>
    <name evidence="2" type="ORF">BT96DRAFT_942848</name>
</gene>
<feature type="region of interest" description="Disordered" evidence="1">
    <location>
        <begin position="22"/>
        <end position="41"/>
    </location>
</feature>
<dbReference type="EMBL" id="ML769542">
    <property type="protein sequence ID" value="KAE9394822.1"/>
    <property type="molecule type" value="Genomic_DNA"/>
</dbReference>
<name>A0A6A4H9D1_9AGAR</name>
<evidence type="ECO:0000313" key="3">
    <source>
        <dbReference type="Proteomes" id="UP000799118"/>
    </source>
</evidence>
<dbReference type="AlphaFoldDB" id="A0A6A4H9D1"/>